<keyword evidence="3" id="KW-1185">Reference proteome</keyword>
<name>A0A1G6X0Y4_9ACTN</name>
<sequence length="382" mass="41590">MPGRPSRVRGDPAPARSRPSPLLRAPGGPVPSENRRAPGKGRPRTTSRDAPFPYAPAHRPFHRPAHRPARRWSRKIFGCPQQPPHVPAAASVASPGRSPAVLASIGSRSPRRPAAQEVPSAVPFRHRVTAFLHRFGKFFPSTSWGPRSCPDPVHRAARWGTIRPGQLAVDAWTSDLHSLWTKQSSTGCGQSFPRTTHRLRPVVPSDHPLLHTSVHCSATRSPSSLGRVKGVTSRCRGGLWERPANLGTELGRTRPYLCTECAELSVLHRHPELSTGSAHRASGQNLGPELRKRGYPRYPQPLLLLPTRESEESVSKEALCTTRRISADCPSARLDLEGHLLSVQCVRLVPVSLPSQRPSTPSQMTKAKQGARTPATAGGGLR</sequence>
<feature type="region of interest" description="Disordered" evidence="1">
    <location>
        <begin position="274"/>
        <end position="293"/>
    </location>
</feature>
<evidence type="ECO:0000313" key="3">
    <source>
        <dbReference type="Proteomes" id="UP000182100"/>
    </source>
</evidence>
<protein>
    <submittedName>
        <fullName evidence="2">Uncharacterized protein</fullName>
    </submittedName>
</protein>
<feature type="compositionally biased region" description="Basic residues" evidence="1">
    <location>
        <begin position="59"/>
        <end position="69"/>
    </location>
</feature>
<dbReference type="STRING" id="67344.SAMN05216505_11117"/>
<gene>
    <name evidence="2" type="ORF">SAMN05216505_11117</name>
</gene>
<feature type="compositionally biased region" description="Polar residues" evidence="1">
    <location>
        <begin position="353"/>
        <end position="366"/>
    </location>
</feature>
<feature type="region of interest" description="Disordered" evidence="1">
    <location>
        <begin position="353"/>
        <end position="382"/>
    </location>
</feature>
<reference evidence="3" key="1">
    <citation type="submission" date="2016-10" db="EMBL/GenBank/DDBJ databases">
        <authorList>
            <person name="Varghese N."/>
            <person name="Submissions S."/>
        </authorList>
    </citation>
    <scope>NUCLEOTIDE SEQUENCE [LARGE SCALE GENOMIC DNA]</scope>
    <source>
        <strain evidence="3">CGMCC 4.3504</strain>
    </source>
</reference>
<accession>A0A1G6X0Y4</accession>
<dbReference type="AlphaFoldDB" id="A0A1G6X0Y4"/>
<evidence type="ECO:0000256" key="1">
    <source>
        <dbReference type="SAM" id="MobiDB-lite"/>
    </source>
</evidence>
<proteinExistence type="predicted"/>
<feature type="region of interest" description="Disordered" evidence="1">
    <location>
        <begin position="1"/>
        <end position="69"/>
    </location>
</feature>
<dbReference type="EMBL" id="FMZK01000011">
    <property type="protein sequence ID" value="SDD71573.1"/>
    <property type="molecule type" value="Genomic_DNA"/>
</dbReference>
<organism evidence="2 3">
    <name type="scientific">Streptomyces prasinopilosus</name>
    <dbReference type="NCBI Taxonomy" id="67344"/>
    <lineage>
        <taxon>Bacteria</taxon>
        <taxon>Bacillati</taxon>
        <taxon>Actinomycetota</taxon>
        <taxon>Actinomycetes</taxon>
        <taxon>Kitasatosporales</taxon>
        <taxon>Streptomycetaceae</taxon>
        <taxon>Streptomyces</taxon>
    </lineage>
</organism>
<feature type="compositionally biased region" description="Polar residues" evidence="1">
    <location>
        <begin position="274"/>
        <end position="285"/>
    </location>
</feature>
<evidence type="ECO:0000313" key="2">
    <source>
        <dbReference type="EMBL" id="SDD71573.1"/>
    </source>
</evidence>
<dbReference type="Proteomes" id="UP000182100">
    <property type="component" value="Unassembled WGS sequence"/>
</dbReference>